<dbReference type="PANTHER" id="PTHR36766">
    <property type="entry name" value="PLANT BROAD-SPECTRUM MILDEW RESISTANCE PROTEIN RPW8"/>
    <property type="match status" value="1"/>
</dbReference>
<name>A0A9K3H808_HELAN</name>
<proteinExistence type="inferred from homology"/>
<dbReference type="Pfam" id="PF05659">
    <property type="entry name" value="RPW8"/>
    <property type="match status" value="1"/>
</dbReference>
<organism evidence="4 5">
    <name type="scientific">Helianthus annuus</name>
    <name type="common">Common sunflower</name>
    <dbReference type="NCBI Taxonomy" id="4232"/>
    <lineage>
        <taxon>Eukaryota</taxon>
        <taxon>Viridiplantae</taxon>
        <taxon>Streptophyta</taxon>
        <taxon>Embryophyta</taxon>
        <taxon>Tracheophyta</taxon>
        <taxon>Spermatophyta</taxon>
        <taxon>Magnoliopsida</taxon>
        <taxon>eudicotyledons</taxon>
        <taxon>Gunneridae</taxon>
        <taxon>Pentapetalae</taxon>
        <taxon>asterids</taxon>
        <taxon>campanulids</taxon>
        <taxon>Asterales</taxon>
        <taxon>Asteraceae</taxon>
        <taxon>Asteroideae</taxon>
        <taxon>Heliantheae alliance</taxon>
        <taxon>Heliantheae</taxon>
        <taxon>Helianthus</taxon>
    </lineage>
</organism>
<gene>
    <name evidence="4" type="ORF">HanXRQr2_Chr14g0647001</name>
</gene>
<evidence type="ECO:0000259" key="3">
    <source>
        <dbReference type="PROSITE" id="PS51153"/>
    </source>
</evidence>
<reference evidence="4" key="2">
    <citation type="submission" date="2020-06" db="EMBL/GenBank/DDBJ databases">
        <title>Helianthus annuus Genome sequencing and assembly Release 2.</title>
        <authorList>
            <person name="Gouzy J."/>
            <person name="Langlade N."/>
            <person name="Munos S."/>
        </authorList>
    </citation>
    <scope>NUCLEOTIDE SEQUENCE</scope>
    <source>
        <tissue evidence="4">Leaves</tissue>
    </source>
</reference>
<feature type="domain" description="RPW8" evidence="3">
    <location>
        <begin position="1"/>
        <end position="149"/>
    </location>
</feature>
<sequence>MVVEIQTVLRQAFEETLKVVVAEAIQIVRFKTILKRLESTLKSIEPVFYENWRLMKVLDRPQKETFMFISYLKTGKKLVLKSSSVTFQNRYQIILHSYKLIRLNNELVRFFQKELQVNIAIEINECFMDLDSHPGDEAFSSNGYDLTAPPKDEELTLDITSQNYSLPEYINRMDQLKVLSITGRCNHPSKLHNLSPIACLPNLTTIRFEHVSVPSLQPIFALRNLKQLSFVMCEISDALMSITTYNMLLNLTHLEFDMCYDLKELPSWISNLAHLQKLIITNCHEIDVLPNGTGGLSNLESLSLHSCTKLKELPASIGSLRGLSYIDISDCLSIGVLPEEIGELCGLQVLKMNGCTGLQELPVSTSELSGLEEVICDEETSYLWMEFESDLPNLKINVVEDDRSETFMKIVQ</sequence>
<accession>A0A9K3H808</accession>
<evidence type="ECO:0000313" key="4">
    <source>
        <dbReference type="EMBL" id="KAF5769333.1"/>
    </source>
</evidence>
<comment type="caution">
    <text evidence="4">The sequence shown here is derived from an EMBL/GenBank/DDBJ whole genome shotgun (WGS) entry which is preliminary data.</text>
</comment>
<evidence type="ECO:0000256" key="2">
    <source>
        <dbReference type="ARBA" id="ARBA00022821"/>
    </source>
</evidence>
<dbReference type="EMBL" id="MNCJ02000329">
    <property type="protein sequence ID" value="KAF5769333.1"/>
    <property type="molecule type" value="Genomic_DNA"/>
</dbReference>
<dbReference type="Gene3D" id="3.80.10.10">
    <property type="entry name" value="Ribonuclease Inhibitor"/>
    <property type="match status" value="1"/>
</dbReference>
<comment type="similarity">
    <text evidence="1">Belongs to the disease resistance NB-LRR family.</text>
</comment>
<evidence type="ECO:0000313" key="5">
    <source>
        <dbReference type="Proteomes" id="UP000215914"/>
    </source>
</evidence>
<keyword evidence="2" id="KW-0611">Plant defense</keyword>
<dbReference type="PANTHER" id="PTHR36766:SF13">
    <property type="entry name" value="POWDERY MILDEW RESISTANCE PROTEIN, RPW8"/>
    <property type="match status" value="1"/>
</dbReference>
<reference evidence="4" key="1">
    <citation type="journal article" date="2017" name="Nature">
        <title>The sunflower genome provides insights into oil metabolism, flowering and Asterid evolution.</title>
        <authorList>
            <person name="Badouin H."/>
            <person name="Gouzy J."/>
            <person name="Grassa C.J."/>
            <person name="Murat F."/>
            <person name="Staton S.E."/>
            <person name="Cottret L."/>
            <person name="Lelandais-Briere C."/>
            <person name="Owens G.L."/>
            <person name="Carrere S."/>
            <person name="Mayjonade B."/>
            <person name="Legrand L."/>
            <person name="Gill N."/>
            <person name="Kane N.C."/>
            <person name="Bowers J.E."/>
            <person name="Hubner S."/>
            <person name="Bellec A."/>
            <person name="Berard A."/>
            <person name="Berges H."/>
            <person name="Blanchet N."/>
            <person name="Boniface M.C."/>
            <person name="Brunel D."/>
            <person name="Catrice O."/>
            <person name="Chaidir N."/>
            <person name="Claudel C."/>
            <person name="Donnadieu C."/>
            <person name="Faraut T."/>
            <person name="Fievet G."/>
            <person name="Helmstetter N."/>
            <person name="King M."/>
            <person name="Knapp S.J."/>
            <person name="Lai Z."/>
            <person name="Le Paslier M.C."/>
            <person name="Lippi Y."/>
            <person name="Lorenzon L."/>
            <person name="Mandel J.R."/>
            <person name="Marage G."/>
            <person name="Marchand G."/>
            <person name="Marquand E."/>
            <person name="Bret-Mestries E."/>
            <person name="Morien E."/>
            <person name="Nambeesan S."/>
            <person name="Nguyen T."/>
            <person name="Pegot-Espagnet P."/>
            <person name="Pouilly N."/>
            <person name="Raftis F."/>
            <person name="Sallet E."/>
            <person name="Schiex T."/>
            <person name="Thomas J."/>
            <person name="Vandecasteele C."/>
            <person name="Vares D."/>
            <person name="Vear F."/>
            <person name="Vautrin S."/>
            <person name="Crespi M."/>
            <person name="Mangin B."/>
            <person name="Burke J.M."/>
            <person name="Salse J."/>
            <person name="Munos S."/>
            <person name="Vincourt P."/>
            <person name="Rieseberg L.H."/>
            <person name="Langlade N.B."/>
        </authorList>
    </citation>
    <scope>NUCLEOTIDE SEQUENCE</scope>
    <source>
        <tissue evidence="4">Leaves</tissue>
    </source>
</reference>
<dbReference type="PROSITE" id="PS51153">
    <property type="entry name" value="RPW8"/>
    <property type="match status" value="1"/>
</dbReference>
<dbReference type="Gramene" id="mRNA:HanXRQr2_Chr14g0647001">
    <property type="protein sequence ID" value="CDS:HanXRQr2_Chr14g0647001.1"/>
    <property type="gene ID" value="HanXRQr2_Chr14g0647001"/>
</dbReference>
<dbReference type="InterPro" id="IPR008808">
    <property type="entry name" value="Powdery_mildew-R_dom"/>
</dbReference>
<evidence type="ECO:0000256" key="1">
    <source>
        <dbReference type="ARBA" id="ARBA00008894"/>
    </source>
</evidence>
<protein>
    <submittedName>
        <fullName evidence="4">Powdery mildew resistance protein, RPW8</fullName>
    </submittedName>
</protein>
<dbReference type="Proteomes" id="UP000215914">
    <property type="component" value="Unassembled WGS sequence"/>
</dbReference>
<dbReference type="AlphaFoldDB" id="A0A9K3H808"/>
<dbReference type="InterPro" id="IPR032675">
    <property type="entry name" value="LRR_dom_sf"/>
</dbReference>
<dbReference type="GO" id="GO:0006952">
    <property type="term" value="P:defense response"/>
    <property type="evidence" value="ECO:0007669"/>
    <property type="project" value="UniProtKB-KW"/>
</dbReference>
<dbReference type="SUPFAM" id="SSF52047">
    <property type="entry name" value="RNI-like"/>
    <property type="match status" value="1"/>
</dbReference>
<keyword evidence="5" id="KW-1185">Reference proteome</keyword>